<sequence>MKSTSEISGGSNNWLGFSLSPNMKMEAAAAAPSAPISPSPAVPTSYVLSPSFLSPHSGMCSYEGQSLSTDHSSINEGGFQYSVMPIKSDGSLCIMEALSISHPQAPPKLEDFLTIGGTHNAQHQHSYGGDEREAMPLSLDNLYYPQMGDLGGDVGLCLRNWVAVAGGGREDYEQSIDNNNVVSASAVMGCGRGELQQSLSLSMSPGSQSSCVTTAPITQHISAPKEIVAVDTGKKRGLDRGGQKPTVHRKSIDTFGQRTSQYRGVTRNKEIGPPIKFEVAADYGQAFHAEYHNSGSAASDWKMDLYSSHQQNQQGNSGLRSPFAMAVQDVVGMESVNMGHPNDHHEPAGGPHFSNHSSMVTSLASSREGSPERMEPGPGPGFRKPPIGSKFIGHPQEPINSAWIPSAMPVSLPNYPVFTAWGDV</sequence>
<proteinExistence type="predicted"/>
<evidence type="ECO:0000313" key="3">
    <source>
        <dbReference type="Proteomes" id="UP001346149"/>
    </source>
</evidence>
<gene>
    <name evidence="2" type="ORF">SAY86_011410</name>
</gene>
<evidence type="ECO:0000313" key="2">
    <source>
        <dbReference type="EMBL" id="KAK4787577.1"/>
    </source>
</evidence>
<reference evidence="2 3" key="1">
    <citation type="journal article" date="2023" name="Hortic Res">
        <title>Pangenome of water caltrop reveals structural variations and asymmetric subgenome divergence after allopolyploidization.</title>
        <authorList>
            <person name="Zhang X."/>
            <person name="Chen Y."/>
            <person name="Wang L."/>
            <person name="Yuan Y."/>
            <person name="Fang M."/>
            <person name="Shi L."/>
            <person name="Lu R."/>
            <person name="Comes H.P."/>
            <person name="Ma Y."/>
            <person name="Chen Y."/>
            <person name="Huang G."/>
            <person name="Zhou Y."/>
            <person name="Zheng Z."/>
            <person name="Qiu Y."/>
        </authorList>
    </citation>
    <scope>NUCLEOTIDE SEQUENCE [LARGE SCALE GENOMIC DNA]</scope>
    <source>
        <strain evidence="2">F231</strain>
    </source>
</reference>
<feature type="region of interest" description="Disordered" evidence="1">
    <location>
        <begin position="339"/>
        <end position="390"/>
    </location>
</feature>
<comment type="caution">
    <text evidence="2">The sequence shown here is derived from an EMBL/GenBank/DDBJ whole genome shotgun (WGS) entry which is preliminary data.</text>
</comment>
<dbReference type="EMBL" id="JAXQNO010000012">
    <property type="protein sequence ID" value="KAK4787577.1"/>
    <property type="molecule type" value="Genomic_DNA"/>
</dbReference>
<organism evidence="2 3">
    <name type="scientific">Trapa natans</name>
    <name type="common">Water chestnut</name>
    <dbReference type="NCBI Taxonomy" id="22666"/>
    <lineage>
        <taxon>Eukaryota</taxon>
        <taxon>Viridiplantae</taxon>
        <taxon>Streptophyta</taxon>
        <taxon>Embryophyta</taxon>
        <taxon>Tracheophyta</taxon>
        <taxon>Spermatophyta</taxon>
        <taxon>Magnoliopsida</taxon>
        <taxon>eudicotyledons</taxon>
        <taxon>Gunneridae</taxon>
        <taxon>Pentapetalae</taxon>
        <taxon>rosids</taxon>
        <taxon>malvids</taxon>
        <taxon>Myrtales</taxon>
        <taxon>Lythraceae</taxon>
        <taxon>Trapa</taxon>
    </lineage>
</organism>
<dbReference type="AlphaFoldDB" id="A0AAN7R2S8"/>
<name>A0AAN7R2S8_TRANT</name>
<feature type="compositionally biased region" description="Polar residues" evidence="1">
    <location>
        <begin position="354"/>
        <end position="368"/>
    </location>
</feature>
<protein>
    <submittedName>
        <fullName evidence="2">Uncharacterized protein</fullName>
    </submittedName>
</protein>
<accession>A0AAN7R2S8</accession>
<dbReference type="Proteomes" id="UP001346149">
    <property type="component" value="Unassembled WGS sequence"/>
</dbReference>
<evidence type="ECO:0000256" key="1">
    <source>
        <dbReference type="SAM" id="MobiDB-lite"/>
    </source>
</evidence>
<keyword evidence="3" id="KW-1185">Reference proteome</keyword>